<organism evidence="2 3">
    <name type="scientific">Tritrichomonas musculus</name>
    <dbReference type="NCBI Taxonomy" id="1915356"/>
    <lineage>
        <taxon>Eukaryota</taxon>
        <taxon>Metamonada</taxon>
        <taxon>Parabasalia</taxon>
        <taxon>Tritrichomonadida</taxon>
        <taxon>Tritrichomonadidae</taxon>
        <taxon>Tritrichomonas</taxon>
    </lineage>
</organism>
<comment type="caution">
    <text evidence="2">The sequence shown here is derived from an EMBL/GenBank/DDBJ whole genome shotgun (WGS) entry which is preliminary data.</text>
</comment>
<feature type="compositionally biased region" description="Basic and acidic residues" evidence="1">
    <location>
        <begin position="404"/>
        <end position="426"/>
    </location>
</feature>
<evidence type="ECO:0000256" key="1">
    <source>
        <dbReference type="SAM" id="MobiDB-lite"/>
    </source>
</evidence>
<sequence length="512" mass="60284">MNDKKSPNQQDAYAENPQPFPSNVFTNKHTKKAINLRNRYEILLDKINTEIQRQNIQFTQNDYDNSEKSEEDPSQLYSSSLYEKKEKQKYLKEENQENIHNNNNIETGNNQKESIDDYIQKLLFELSQWNETWEKCILMATKVIKYHTISAQNTDQQRTILIDIVQRLCGSIIAETECIDTNSNNVNYSKYRELVEKRKKDKKRLHNMQKRCEKLFVEVQKNREMIELISQSRQHQTNSSNDETLSKDNFLETLIDKHHQQNIEKRKKEERITELKIHQNKNEEKFNNEMKHLHKKHKKNHTTNQSLESELSDSNDNNLNQYTYTNSNYSTSDSKHSHHKSSSISNEKKTLPKSSNNPNDYYYNTSNSIKYYNNDSDSNHYNYEDSDSEPDSMLYSNSYNKPKSHIENNNTKDNKNSDSHETDSMKSNESNKNYSHNLKKMISIVNGLEKSCAQMQTNLNNQLPKNEKNINDHSSVYSNQNRTQINGNELSLDSLEKIHLSLAEVERNFSTS</sequence>
<accession>A0ABR2KZA6</accession>
<keyword evidence="3" id="KW-1185">Reference proteome</keyword>
<name>A0ABR2KZA6_9EUKA</name>
<feature type="region of interest" description="Disordered" evidence="1">
    <location>
        <begin position="1"/>
        <end position="26"/>
    </location>
</feature>
<feature type="compositionally biased region" description="Low complexity" evidence="1">
    <location>
        <begin position="371"/>
        <end position="381"/>
    </location>
</feature>
<gene>
    <name evidence="2" type="ORF">M9Y10_013929</name>
</gene>
<feature type="compositionally biased region" description="Basic residues" evidence="1">
    <location>
        <begin position="292"/>
        <end position="301"/>
    </location>
</feature>
<protein>
    <submittedName>
        <fullName evidence="2">Uncharacterized protein</fullName>
    </submittedName>
</protein>
<feature type="compositionally biased region" description="Polar residues" evidence="1">
    <location>
        <begin position="352"/>
        <end position="370"/>
    </location>
</feature>
<feature type="region of interest" description="Disordered" evidence="1">
    <location>
        <begin position="259"/>
        <end position="435"/>
    </location>
</feature>
<reference evidence="2 3" key="1">
    <citation type="submission" date="2024-04" db="EMBL/GenBank/DDBJ databases">
        <title>Tritrichomonas musculus Genome.</title>
        <authorList>
            <person name="Alves-Ferreira E."/>
            <person name="Grigg M."/>
            <person name="Lorenzi H."/>
            <person name="Galac M."/>
        </authorList>
    </citation>
    <scope>NUCLEOTIDE SEQUENCE [LARGE SCALE GENOMIC DNA]</scope>
    <source>
        <strain evidence="2 3">EAF2021</strain>
    </source>
</reference>
<evidence type="ECO:0000313" key="3">
    <source>
        <dbReference type="Proteomes" id="UP001470230"/>
    </source>
</evidence>
<feature type="compositionally biased region" description="Low complexity" evidence="1">
    <location>
        <begin position="304"/>
        <end position="332"/>
    </location>
</feature>
<dbReference type="Proteomes" id="UP001470230">
    <property type="component" value="Unassembled WGS sequence"/>
</dbReference>
<dbReference type="EMBL" id="JAPFFF010000002">
    <property type="protein sequence ID" value="KAK8896041.1"/>
    <property type="molecule type" value="Genomic_DNA"/>
</dbReference>
<proteinExistence type="predicted"/>
<evidence type="ECO:0000313" key="2">
    <source>
        <dbReference type="EMBL" id="KAK8896041.1"/>
    </source>
</evidence>
<feature type="compositionally biased region" description="Basic and acidic residues" evidence="1">
    <location>
        <begin position="259"/>
        <end position="291"/>
    </location>
</feature>